<organism evidence="1 2">
    <name type="scientific">Trifolium medium</name>
    <dbReference type="NCBI Taxonomy" id="97028"/>
    <lineage>
        <taxon>Eukaryota</taxon>
        <taxon>Viridiplantae</taxon>
        <taxon>Streptophyta</taxon>
        <taxon>Embryophyta</taxon>
        <taxon>Tracheophyta</taxon>
        <taxon>Spermatophyta</taxon>
        <taxon>Magnoliopsida</taxon>
        <taxon>eudicotyledons</taxon>
        <taxon>Gunneridae</taxon>
        <taxon>Pentapetalae</taxon>
        <taxon>rosids</taxon>
        <taxon>fabids</taxon>
        <taxon>Fabales</taxon>
        <taxon>Fabaceae</taxon>
        <taxon>Papilionoideae</taxon>
        <taxon>50 kb inversion clade</taxon>
        <taxon>NPAAA clade</taxon>
        <taxon>Hologalegina</taxon>
        <taxon>IRL clade</taxon>
        <taxon>Trifolieae</taxon>
        <taxon>Trifolium</taxon>
    </lineage>
</organism>
<evidence type="ECO:0000313" key="2">
    <source>
        <dbReference type="Proteomes" id="UP000265520"/>
    </source>
</evidence>
<name>A0A392W6U8_9FABA</name>
<feature type="non-terminal residue" evidence="1">
    <location>
        <position position="1"/>
    </location>
</feature>
<protein>
    <submittedName>
        <fullName evidence="1">Uncharacterized protein</fullName>
    </submittedName>
</protein>
<proteinExistence type="predicted"/>
<comment type="caution">
    <text evidence="1">The sequence shown here is derived from an EMBL/GenBank/DDBJ whole genome shotgun (WGS) entry which is preliminary data.</text>
</comment>
<keyword evidence="2" id="KW-1185">Reference proteome</keyword>
<sequence length="60" mass="6753">RVRTFTIFRGSEVQRFRGYISSEDENASEASFPQKQKCSEASLLQRHKYSDALATPIASG</sequence>
<accession>A0A392W6U8</accession>
<reference evidence="1 2" key="1">
    <citation type="journal article" date="2018" name="Front. Plant Sci.">
        <title>Red Clover (Trifolium pratense) and Zigzag Clover (T. medium) - A Picture of Genomic Similarities and Differences.</title>
        <authorList>
            <person name="Dluhosova J."/>
            <person name="Istvanek J."/>
            <person name="Nedelnik J."/>
            <person name="Repkova J."/>
        </authorList>
    </citation>
    <scope>NUCLEOTIDE SEQUENCE [LARGE SCALE GENOMIC DNA]</scope>
    <source>
        <strain evidence="2">cv. 10/8</strain>
        <tissue evidence="1">Leaf</tissue>
    </source>
</reference>
<dbReference type="Proteomes" id="UP000265520">
    <property type="component" value="Unassembled WGS sequence"/>
</dbReference>
<dbReference type="EMBL" id="LXQA011362278">
    <property type="protein sequence ID" value="MCI94645.1"/>
    <property type="molecule type" value="Genomic_DNA"/>
</dbReference>
<dbReference type="AlphaFoldDB" id="A0A392W6U8"/>
<evidence type="ECO:0000313" key="1">
    <source>
        <dbReference type="EMBL" id="MCI94645.1"/>
    </source>
</evidence>